<protein>
    <submittedName>
        <fullName evidence="2">Uncharacterized protein</fullName>
    </submittedName>
</protein>
<reference evidence="2" key="1">
    <citation type="submission" date="2023-05" db="EMBL/GenBank/DDBJ databases">
        <title>Nepenthes gracilis genome sequencing.</title>
        <authorList>
            <person name="Fukushima K."/>
        </authorList>
    </citation>
    <scope>NUCLEOTIDE SEQUENCE</scope>
    <source>
        <strain evidence="2">SING2019-196</strain>
    </source>
</reference>
<accession>A0AAD3TAW6</accession>
<gene>
    <name evidence="2" type="ORF">Nepgr_027169</name>
</gene>
<evidence type="ECO:0000313" key="3">
    <source>
        <dbReference type="Proteomes" id="UP001279734"/>
    </source>
</evidence>
<proteinExistence type="predicted"/>
<dbReference type="EMBL" id="BSYO01000029">
    <property type="protein sequence ID" value="GMH25326.1"/>
    <property type="molecule type" value="Genomic_DNA"/>
</dbReference>
<dbReference type="AlphaFoldDB" id="A0AAD3TAW6"/>
<feature type="region of interest" description="Disordered" evidence="1">
    <location>
        <begin position="1"/>
        <end position="52"/>
    </location>
</feature>
<comment type="caution">
    <text evidence="2">The sequence shown here is derived from an EMBL/GenBank/DDBJ whole genome shotgun (WGS) entry which is preliminary data.</text>
</comment>
<sequence>MVNCPCSPGSDHGVNVSVDMPKPPSHGGSPIPVESPQLDESPLKSPGFLQNSNSDHSLTVASIATHWGEIALPSGALTSPCNEPLIDHGPAAAEPGSHGHSCAEQVWIEGSGCQFAALVLDSALLSSGCHWAAVRS</sequence>
<evidence type="ECO:0000313" key="2">
    <source>
        <dbReference type="EMBL" id="GMH25326.1"/>
    </source>
</evidence>
<keyword evidence="3" id="KW-1185">Reference proteome</keyword>
<dbReference type="Proteomes" id="UP001279734">
    <property type="component" value="Unassembled WGS sequence"/>
</dbReference>
<organism evidence="2 3">
    <name type="scientific">Nepenthes gracilis</name>
    <name type="common">Slender pitcher plant</name>
    <dbReference type="NCBI Taxonomy" id="150966"/>
    <lineage>
        <taxon>Eukaryota</taxon>
        <taxon>Viridiplantae</taxon>
        <taxon>Streptophyta</taxon>
        <taxon>Embryophyta</taxon>
        <taxon>Tracheophyta</taxon>
        <taxon>Spermatophyta</taxon>
        <taxon>Magnoliopsida</taxon>
        <taxon>eudicotyledons</taxon>
        <taxon>Gunneridae</taxon>
        <taxon>Pentapetalae</taxon>
        <taxon>Caryophyllales</taxon>
        <taxon>Nepenthaceae</taxon>
        <taxon>Nepenthes</taxon>
    </lineage>
</organism>
<evidence type="ECO:0000256" key="1">
    <source>
        <dbReference type="SAM" id="MobiDB-lite"/>
    </source>
</evidence>
<name>A0AAD3TAW6_NEPGR</name>